<dbReference type="EMBL" id="HBIS01006997">
    <property type="protein sequence ID" value="CAE0612451.1"/>
    <property type="molecule type" value="Transcribed_RNA"/>
</dbReference>
<dbReference type="AlphaFoldDB" id="A0A6U9RTS3"/>
<evidence type="ECO:0000313" key="2">
    <source>
        <dbReference type="EMBL" id="CAE0612450.1"/>
    </source>
</evidence>
<reference evidence="2" key="1">
    <citation type="submission" date="2021-01" db="EMBL/GenBank/DDBJ databases">
        <authorList>
            <person name="Corre E."/>
            <person name="Pelletier E."/>
            <person name="Niang G."/>
            <person name="Scheremetjew M."/>
            <person name="Finn R."/>
            <person name="Kale V."/>
            <person name="Holt S."/>
            <person name="Cochrane G."/>
            <person name="Meng A."/>
            <person name="Brown T."/>
            <person name="Cohen L."/>
        </authorList>
    </citation>
    <scope>NUCLEOTIDE SEQUENCE</scope>
    <source>
        <strain evidence="2">CCMP1897</strain>
    </source>
</reference>
<feature type="compositionally biased region" description="Basic and acidic residues" evidence="1">
    <location>
        <begin position="160"/>
        <end position="170"/>
    </location>
</feature>
<protein>
    <submittedName>
        <fullName evidence="2">Uncharacterized protein</fullName>
    </submittedName>
</protein>
<dbReference type="EMBL" id="HBIS01006998">
    <property type="protein sequence ID" value="CAE0612452.1"/>
    <property type="molecule type" value="Transcribed_RNA"/>
</dbReference>
<dbReference type="EMBL" id="HBIS01006996">
    <property type="protein sequence ID" value="CAE0612450.1"/>
    <property type="molecule type" value="Transcribed_RNA"/>
</dbReference>
<gene>
    <name evidence="2" type="ORF">PSAL00342_LOCUS6347</name>
    <name evidence="3" type="ORF">PSAL00342_LOCUS6348</name>
    <name evidence="4" type="ORF">PSAL00342_LOCUS6349</name>
</gene>
<feature type="region of interest" description="Disordered" evidence="1">
    <location>
        <begin position="145"/>
        <end position="170"/>
    </location>
</feature>
<evidence type="ECO:0000313" key="3">
    <source>
        <dbReference type="EMBL" id="CAE0612451.1"/>
    </source>
</evidence>
<sequence length="170" mass="18822">MSSSAFPFRERLLRLGTREARDDGLSPVFSCGPPGGVSGSSFSIALGVACSLVSPSLLSSTGARTFASETEKEENRARLCRTKKHLLDRSSTMFSSSSPFEERKEHGPRQRFHLFFHPNVLIRPSGSQGAARGFDLDLSFSFPRKREERSLSRRSPSSTPRKERQEDAVA</sequence>
<evidence type="ECO:0000313" key="4">
    <source>
        <dbReference type="EMBL" id="CAE0612452.1"/>
    </source>
</evidence>
<organism evidence="2">
    <name type="scientific">Picocystis salinarum</name>
    <dbReference type="NCBI Taxonomy" id="88271"/>
    <lineage>
        <taxon>Eukaryota</taxon>
        <taxon>Viridiplantae</taxon>
        <taxon>Chlorophyta</taxon>
        <taxon>Picocystophyceae</taxon>
        <taxon>Picocystales</taxon>
        <taxon>Picocystaceae</taxon>
        <taxon>Picocystis</taxon>
    </lineage>
</organism>
<accession>A0A6U9RTS3</accession>
<evidence type="ECO:0000256" key="1">
    <source>
        <dbReference type="SAM" id="MobiDB-lite"/>
    </source>
</evidence>
<proteinExistence type="predicted"/>
<name>A0A6U9RTS3_9CHLO</name>